<organism evidence="1 2">
    <name type="scientific">Achlya hypogyna</name>
    <name type="common">Oomycete</name>
    <name type="synonym">Protoachlya hypogyna</name>
    <dbReference type="NCBI Taxonomy" id="1202772"/>
    <lineage>
        <taxon>Eukaryota</taxon>
        <taxon>Sar</taxon>
        <taxon>Stramenopiles</taxon>
        <taxon>Oomycota</taxon>
        <taxon>Saprolegniomycetes</taxon>
        <taxon>Saprolegniales</taxon>
        <taxon>Achlyaceae</taxon>
        <taxon>Achlya</taxon>
    </lineage>
</organism>
<evidence type="ECO:0000313" key="2">
    <source>
        <dbReference type="Proteomes" id="UP000243579"/>
    </source>
</evidence>
<sequence length="379" mass="41573">MKQDEVTITASLACAYFHPGGAVRGFVEITTPKDLYVETGAVQLHGHLCVDADQLTVPIVTLEALDDDLVASLQLPDVRSFSGQTGICIYHSKPSVVFSDADVHEKLRMHFAVGLPHEMCPTFKGSSARSFYILTFILKVKGTPLAQSLHVPVDIYAPSYLFGLRSPCKSPQSLLLSPTADDHEKKIVPVAVRHGHEIPFEMKPHLMHGRVEVERGLGVQQSQFTIGQHKNHLVRVILHKQAFFPGDTLLVSFDFSAATMACDSVKGSLVLDEILCEHSLEPGKKVASSDLQTVVEVTADLLQTNMRFGVPFHALPSIETDLVSFKYALAFEFHLAGGQMFQWSTPVIVATPLPPVPSHLNVHGDVYSGPVRRRCLVIV</sequence>
<dbReference type="InterPro" id="IPR014848">
    <property type="entry name" value="Rgp1"/>
</dbReference>
<dbReference type="STRING" id="1202772.A0A1V9YB47"/>
<name>A0A1V9YB47_ACHHY</name>
<comment type="caution">
    <text evidence="1">The sequence shown here is derived from an EMBL/GenBank/DDBJ whole genome shotgun (WGS) entry which is preliminary data.</text>
</comment>
<evidence type="ECO:0000313" key="1">
    <source>
        <dbReference type="EMBL" id="OQR82955.1"/>
    </source>
</evidence>
<dbReference type="Pfam" id="PF08737">
    <property type="entry name" value="Rgp1"/>
    <property type="match status" value="1"/>
</dbReference>
<keyword evidence="2" id="KW-1185">Reference proteome</keyword>
<protein>
    <recommendedName>
        <fullName evidence="3">Arrestin-like N-terminal domain-containing protein</fullName>
    </recommendedName>
</protein>
<reference evidence="1 2" key="1">
    <citation type="journal article" date="2014" name="Genome Biol. Evol.">
        <title>The secreted proteins of Achlya hypogyna and Thraustotheca clavata identify the ancestral oomycete secretome and reveal gene acquisitions by horizontal gene transfer.</title>
        <authorList>
            <person name="Misner I."/>
            <person name="Blouin N."/>
            <person name="Leonard G."/>
            <person name="Richards T.A."/>
            <person name="Lane C.E."/>
        </authorList>
    </citation>
    <scope>NUCLEOTIDE SEQUENCE [LARGE SCALE GENOMIC DNA]</scope>
    <source>
        <strain evidence="1 2">ATCC 48635</strain>
    </source>
</reference>
<dbReference type="AlphaFoldDB" id="A0A1V9YB47"/>
<gene>
    <name evidence="1" type="ORF">ACHHYP_15264</name>
</gene>
<proteinExistence type="predicted"/>
<dbReference type="PANTHER" id="PTHR12507">
    <property type="entry name" value="REDUCED GROWTH PHENOTYPE 1 RGP1, YEAST -RELATED"/>
    <property type="match status" value="1"/>
</dbReference>
<evidence type="ECO:0008006" key="3">
    <source>
        <dbReference type="Google" id="ProtNLM"/>
    </source>
</evidence>
<dbReference type="OrthoDB" id="1918at2759"/>
<dbReference type="EMBL" id="JNBR01002406">
    <property type="protein sequence ID" value="OQR82955.1"/>
    <property type="molecule type" value="Genomic_DNA"/>
</dbReference>
<accession>A0A1V9YB47</accession>
<dbReference type="Proteomes" id="UP000243579">
    <property type="component" value="Unassembled WGS sequence"/>
</dbReference>